<dbReference type="Pfam" id="PF12796">
    <property type="entry name" value="Ank_2"/>
    <property type="match status" value="1"/>
</dbReference>
<reference evidence="4 6" key="2">
    <citation type="submission" date="2019-07" db="EMBL/GenBank/DDBJ databases">
        <title>Draft genome of two Muricauda strains isolated from deep sea.</title>
        <authorList>
            <person name="Sun C."/>
        </authorList>
    </citation>
    <scope>NUCLEOTIDE SEQUENCE [LARGE SCALE GENOMIC DNA]</scope>
    <source>
        <strain evidence="4 6">72</strain>
    </source>
</reference>
<gene>
    <name evidence="3" type="ORF">D2V05_01430</name>
    <name evidence="4" type="ORF">FQ017_01420</name>
</gene>
<dbReference type="RefSeq" id="WP_119645823.1">
    <property type="nucleotide sequence ID" value="NZ_QXFI01000008.1"/>
</dbReference>
<dbReference type="InterPro" id="IPR036770">
    <property type="entry name" value="Ankyrin_rpt-contain_sf"/>
</dbReference>
<dbReference type="Proteomes" id="UP000321621">
    <property type="component" value="Unassembled WGS sequence"/>
</dbReference>
<feature type="signal peptide" evidence="2">
    <location>
        <begin position="1"/>
        <end position="21"/>
    </location>
</feature>
<proteinExistence type="predicted"/>
<dbReference type="AlphaFoldDB" id="A0A3A1NR11"/>
<accession>A0A3A1NR11</accession>
<protein>
    <submittedName>
        <fullName evidence="3">Ankyrin repeat domain-containing protein</fullName>
    </submittedName>
</protein>
<feature type="chain" id="PRO_5017279879" evidence="2">
    <location>
        <begin position="22"/>
        <end position="128"/>
    </location>
</feature>
<dbReference type="PROSITE" id="PS50088">
    <property type="entry name" value="ANK_REPEAT"/>
    <property type="match status" value="1"/>
</dbReference>
<evidence type="ECO:0000313" key="5">
    <source>
        <dbReference type="Proteomes" id="UP000266691"/>
    </source>
</evidence>
<evidence type="ECO:0000256" key="1">
    <source>
        <dbReference type="PROSITE-ProRule" id="PRU00023"/>
    </source>
</evidence>
<comment type="caution">
    <text evidence="3">The sequence shown here is derived from an EMBL/GenBank/DDBJ whole genome shotgun (WGS) entry which is preliminary data.</text>
</comment>
<dbReference type="EMBL" id="VNWK01000008">
    <property type="protein sequence ID" value="TXK00889.1"/>
    <property type="molecule type" value="Genomic_DNA"/>
</dbReference>
<dbReference type="Proteomes" id="UP000266691">
    <property type="component" value="Unassembled WGS sequence"/>
</dbReference>
<dbReference type="OrthoDB" id="1374157at2"/>
<evidence type="ECO:0000256" key="2">
    <source>
        <dbReference type="SAM" id="SignalP"/>
    </source>
</evidence>
<dbReference type="SUPFAM" id="SSF48403">
    <property type="entry name" value="Ankyrin repeat"/>
    <property type="match status" value="1"/>
</dbReference>
<organism evidence="3 5">
    <name type="scientific">Flagellimonas pelagia</name>
    <dbReference type="NCBI Taxonomy" id="2306998"/>
    <lineage>
        <taxon>Bacteria</taxon>
        <taxon>Pseudomonadati</taxon>
        <taxon>Bacteroidota</taxon>
        <taxon>Flavobacteriia</taxon>
        <taxon>Flavobacteriales</taxon>
        <taxon>Flavobacteriaceae</taxon>
        <taxon>Flagellimonas</taxon>
    </lineage>
</organism>
<keyword evidence="2" id="KW-0732">Signal</keyword>
<sequence>MKKTILAVATVCMLAVSGVSAKELPTSTKLDMTTVTEDLSAFCKAVMQGDVETVKKLIELGEDVNQKSLGRAPIHYAARYNRAEVLKVLIENGADLKKRCDKGMTAIKYAKMSHADEALAVLEEAMKK</sequence>
<dbReference type="EMBL" id="QXFI01000008">
    <property type="protein sequence ID" value="RIV47188.1"/>
    <property type="molecule type" value="Genomic_DNA"/>
</dbReference>
<evidence type="ECO:0000313" key="3">
    <source>
        <dbReference type="EMBL" id="RIV47188.1"/>
    </source>
</evidence>
<feature type="repeat" description="ANK" evidence="1">
    <location>
        <begin position="69"/>
        <end position="101"/>
    </location>
</feature>
<evidence type="ECO:0000313" key="4">
    <source>
        <dbReference type="EMBL" id="TXK00889.1"/>
    </source>
</evidence>
<keyword evidence="1" id="KW-0040">ANK repeat</keyword>
<keyword evidence="6" id="KW-1185">Reference proteome</keyword>
<dbReference type="Gene3D" id="1.25.40.20">
    <property type="entry name" value="Ankyrin repeat-containing domain"/>
    <property type="match status" value="1"/>
</dbReference>
<dbReference type="PROSITE" id="PS50297">
    <property type="entry name" value="ANK_REP_REGION"/>
    <property type="match status" value="1"/>
</dbReference>
<reference evidence="3 5" key="1">
    <citation type="submission" date="2018-08" db="EMBL/GenBank/DDBJ databases">
        <title>Proposal of Muricauda 72 sp.nov. and Muricauda NH166 sp.nov., isolated from seawater.</title>
        <authorList>
            <person name="Cheng H."/>
            <person name="Wu Y.-H."/>
            <person name="Guo L.-L."/>
            <person name="Xu X.-W."/>
        </authorList>
    </citation>
    <scope>NUCLEOTIDE SEQUENCE [LARGE SCALE GENOMIC DNA]</scope>
    <source>
        <strain evidence="3 5">72</strain>
    </source>
</reference>
<evidence type="ECO:0000313" key="6">
    <source>
        <dbReference type="Proteomes" id="UP000321621"/>
    </source>
</evidence>
<dbReference type="PANTHER" id="PTHR22677:SF4">
    <property type="entry name" value="USHER SYNDROME TYPE-1G PROTEIN-LIKE PROTEIN"/>
    <property type="match status" value="1"/>
</dbReference>
<dbReference type="InterPro" id="IPR002110">
    <property type="entry name" value="Ankyrin_rpt"/>
</dbReference>
<name>A0A3A1NR11_9FLAO</name>
<dbReference type="SMART" id="SM00248">
    <property type="entry name" value="ANK"/>
    <property type="match status" value="2"/>
</dbReference>
<dbReference type="InterPro" id="IPR039323">
    <property type="entry name" value="ANKRD_45/46/60"/>
</dbReference>
<dbReference type="PANTHER" id="PTHR22677">
    <property type="entry name" value="ANKYRIN REPEAT DOMAIN-CONTAINING PROTEIN 60"/>
    <property type="match status" value="1"/>
</dbReference>